<evidence type="ECO:0000256" key="5">
    <source>
        <dbReference type="ARBA" id="ARBA00022679"/>
    </source>
</evidence>
<evidence type="ECO:0000256" key="8">
    <source>
        <dbReference type="ARBA" id="ARBA00022989"/>
    </source>
</evidence>
<dbReference type="InterPro" id="IPR050428">
    <property type="entry name" value="TCS_sensor_his_kinase"/>
</dbReference>
<dbReference type="Pfam" id="PF02518">
    <property type="entry name" value="HATPase_c"/>
    <property type="match status" value="1"/>
</dbReference>
<keyword evidence="4" id="KW-0597">Phosphoprotein</keyword>
<dbReference type="InterPro" id="IPR004358">
    <property type="entry name" value="Sig_transdc_His_kin-like_C"/>
</dbReference>
<dbReference type="SUPFAM" id="SSF47384">
    <property type="entry name" value="Homodimeric domain of signal transducing histidine kinase"/>
    <property type="match status" value="1"/>
</dbReference>
<evidence type="ECO:0000313" key="14">
    <source>
        <dbReference type="EMBL" id="SDP22247.1"/>
    </source>
</evidence>
<dbReference type="SMART" id="SM00388">
    <property type="entry name" value="HisKA"/>
    <property type="match status" value="1"/>
</dbReference>
<dbReference type="InterPro" id="IPR005467">
    <property type="entry name" value="His_kinase_dom"/>
</dbReference>
<dbReference type="PANTHER" id="PTHR45436:SF8">
    <property type="entry name" value="HISTIDINE KINASE"/>
    <property type="match status" value="1"/>
</dbReference>
<dbReference type="InterPro" id="IPR036890">
    <property type="entry name" value="HATPase_C_sf"/>
</dbReference>
<dbReference type="PROSITE" id="PS50885">
    <property type="entry name" value="HAMP"/>
    <property type="match status" value="1"/>
</dbReference>
<dbReference type="Pfam" id="PF00512">
    <property type="entry name" value="HisKA"/>
    <property type="match status" value="1"/>
</dbReference>
<dbReference type="Gene3D" id="1.10.287.130">
    <property type="match status" value="1"/>
</dbReference>
<evidence type="ECO:0000256" key="7">
    <source>
        <dbReference type="ARBA" id="ARBA00022777"/>
    </source>
</evidence>
<dbReference type="Gene3D" id="3.30.565.10">
    <property type="entry name" value="Histidine kinase-like ATPase, C-terminal domain"/>
    <property type="match status" value="1"/>
</dbReference>
<evidence type="ECO:0000259" key="13">
    <source>
        <dbReference type="PROSITE" id="PS50885"/>
    </source>
</evidence>
<reference evidence="14 15" key="1">
    <citation type="submission" date="2016-10" db="EMBL/GenBank/DDBJ databases">
        <authorList>
            <person name="de Groot N.N."/>
        </authorList>
    </citation>
    <scope>NUCLEOTIDE SEQUENCE [LARGE SCALE GENOMIC DNA]</scope>
    <source>
        <strain evidence="14 15">DSM 12130</strain>
    </source>
</reference>
<dbReference type="OrthoDB" id="9815202at2"/>
<dbReference type="CDD" id="cd00082">
    <property type="entry name" value="HisKA"/>
    <property type="match status" value="1"/>
</dbReference>
<keyword evidence="10 11" id="KW-0472">Membrane</keyword>
<accession>A0A1H0QYD9</accession>
<evidence type="ECO:0000256" key="2">
    <source>
        <dbReference type="ARBA" id="ARBA00004370"/>
    </source>
</evidence>
<dbReference type="SMART" id="SM00387">
    <property type="entry name" value="HATPase_c"/>
    <property type="match status" value="1"/>
</dbReference>
<dbReference type="EMBL" id="FNJI01000013">
    <property type="protein sequence ID" value="SDP22247.1"/>
    <property type="molecule type" value="Genomic_DNA"/>
</dbReference>
<comment type="subcellular location">
    <subcellularLocation>
        <location evidence="2">Membrane</location>
    </subcellularLocation>
</comment>
<comment type="catalytic activity">
    <reaction evidence="1">
        <text>ATP + protein L-histidine = ADP + protein N-phospho-L-histidine.</text>
        <dbReference type="EC" id="2.7.13.3"/>
    </reaction>
</comment>
<keyword evidence="7 14" id="KW-0418">Kinase</keyword>
<keyword evidence="5" id="KW-0808">Transferase</keyword>
<evidence type="ECO:0000259" key="12">
    <source>
        <dbReference type="PROSITE" id="PS50109"/>
    </source>
</evidence>
<evidence type="ECO:0000313" key="15">
    <source>
        <dbReference type="Proteomes" id="UP000199073"/>
    </source>
</evidence>
<proteinExistence type="predicted"/>
<evidence type="ECO:0000256" key="1">
    <source>
        <dbReference type="ARBA" id="ARBA00000085"/>
    </source>
</evidence>
<dbReference type="FunFam" id="3.30.565.10:FF:000006">
    <property type="entry name" value="Sensor histidine kinase WalK"/>
    <property type="match status" value="1"/>
</dbReference>
<dbReference type="GO" id="GO:0005886">
    <property type="term" value="C:plasma membrane"/>
    <property type="evidence" value="ECO:0007669"/>
    <property type="project" value="TreeGrafter"/>
</dbReference>
<evidence type="ECO:0000256" key="9">
    <source>
        <dbReference type="ARBA" id="ARBA00023012"/>
    </source>
</evidence>
<dbReference type="InterPro" id="IPR003594">
    <property type="entry name" value="HATPase_dom"/>
</dbReference>
<feature type="domain" description="Histidine kinase" evidence="12">
    <location>
        <begin position="248"/>
        <end position="461"/>
    </location>
</feature>
<dbReference type="InterPro" id="IPR036097">
    <property type="entry name" value="HisK_dim/P_sf"/>
</dbReference>
<evidence type="ECO:0000256" key="10">
    <source>
        <dbReference type="ARBA" id="ARBA00023136"/>
    </source>
</evidence>
<gene>
    <name evidence="14" type="ORF">SAMN05660330_02129</name>
</gene>
<organism evidence="14 15">
    <name type="scientific">Desulforhopalus singaporensis</name>
    <dbReference type="NCBI Taxonomy" id="91360"/>
    <lineage>
        <taxon>Bacteria</taxon>
        <taxon>Pseudomonadati</taxon>
        <taxon>Thermodesulfobacteriota</taxon>
        <taxon>Desulfobulbia</taxon>
        <taxon>Desulfobulbales</taxon>
        <taxon>Desulfocapsaceae</taxon>
        <taxon>Desulforhopalus</taxon>
    </lineage>
</organism>
<keyword evidence="15" id="KW-1185">Reference proteome</keyword>
<sequence>MFSRLSKEDFSRSRSTRAFPVFLLLWAGGVVLAVVYLAIIRGHLQTVERTETRRLLGDYVAVQRHSSLLGRFVLRKEHLPPGLGFVRIQQGRDQLLIIGEQLKGIGFSEFADFPLEKSGVWLTFAGSGGEGEMVTVVSRTYKDGTILQAGKSSRSSYEFYRSLLQKTAVIVVGSVFLLWPLSLYLVRAGLYPLIATKKAVAQLAGRNQSELLPEKGGGPELDSLYRQINKLLTSNRRLVETMQHSLDNVAHDLRTPMTRLRSIAEYGMQGDDIDQLHNALADCLEESDRVLGMLKTMMSVAEAESGTMHLDIVPCDLVATVEKVVALYEYVAEDKNINIHFDFQQAINVEVDVTRISQVWANLLDNAIKYGKEGGWVKIDISREDGAVRVLFKDNGIGISEAEKTRIWERLYRGDRSRSEKGLGLGLNYVKGVVAAHGGSVSVASELHRGSEFVVLLPVKMSEV</sequence>
<dbReference type="EC" id="2.7.13.3" evidence="3"/>
<dbReference type="PROSITE" id="PS50109">
    <property type="entry name" value="HIS_KIN"/>
    <property type="match status" value="1"/>
</dbReference>
<keyword evidence="9" id="KW-0902">Two-component regulatory system</keyword>
<dbReference type="PRINTS" id="PR00344">
    <property type="entry name" value="BCTRLSENSOR"/>
</dbReference>
<feature type="transmembrane region" description="Helical" evidence="11">
    <location>
        <begin position="163"/>
        <end position="186"/>
    </location>
</feature>
<name>A0A1H0QYD9_9BACT</name>
<evidence type="ECO:0000256" key="11">
    <source>
        <dbReference type="SAM" id="Phobius"/>
    </source>
</evidence>
<keyword evidence="8 11" id="KW-1133">Transmembrane helix</keyword>
<dbReference type="SUPFAM" id="SSF55874">
    <property type="entry name" value="ATPase domain of HSP90 chaperone/DNA topoisomerase II/histidine kinase"/>
    <property type="match status" value="1"/>
</dbReference>
<dbReference type="GO" id="GO:0000155">
    <property type="term" value="F:phosphorelay sensor kinase activity"/>
    <property type="evidence" value="ECO:0007669"/>
    <property type="project" value="InterPro"/>
</dbReference>
<dbReference type="InterPro" id="IPR003661">
    <property type="entry name" value="HisK_dim/P_dom"/>
</dbReference>
<keyword evidence="6 11" id="KW-0812">Transmembrane</keyword>
<dbReference type="InterPro" id="IPR003660">
    <property type="entry name" value="HAMP_dom"/>
</dbReference>
<evidence type="ECO:0000256" key="4">
    <source>
        <dbReference type="ARBA" id="ARBA00022553"/>
    </source>
</evidence>
<dbReference type="CDD" id="cd00075">
    <property type="entry name" value="HATPase"/>
    <property type="match status" value="1"/>
</dbReference>
<evidence type="ECO:0000256" key="3">
    <source>
        <dbReference type="ARBA" id="ARBA00012438"/>
    </source>
</evidence>
<dbReference type="STRING" id="91360.SAMN05660330_02129"/>
<dbReference type="PANTHER" id="PTHR45436">
    <property type="entry name" value="SENSOR HISTIDINE KINASE YKOH"/>
    <property type="match status" value="1"/>
</dbReference>
<feature type="domain" description="HAMP" evidence="13">
    <location>
        <begin position="187"/>
        <end position="240"/>
    </location>
</feature>
<dbReference type="Proteomes" id="UP000199073">
    <property type="component" value="Unassembled WGS sequence"/>
</dbReference>
<dbReference type="RefSeq" id="WP_092222610.1">
    <property type="nucleotide sequence ID" value="NZ_FNJI01000013.1"/>
</dbReference>
<evidence type="ECO:0000256" key="6">
    <source>
        <dbReference type="ARBA" id="ARBA00022692"/>
    </source>
</evidence>
<protein>
    <recommendedName>
        <fullName evidence="3">histidine kinase</fullName>
        <ecNumber evidence="3">2.7.13.3</ecNumber>
    </recommendedName>
</protein>
<feature type="transmembrane region" description="Helical" evidence="11">
    <location>
        <begin position="20"/>
        <end position="39"/>
    </location>
</feature>
<dbReference type="AlphaFoldDB" id="A0A1H0QYD9"/>